<dbReference type="GO" id="GO:0005524">
    <property type="term" value="F:ATP binding"/>
    <property type="evidence" value="ECO:0007669"/>
    <property type="project" value="UniProtKB-KW"/>
</dbReference>
<name>A0A1H7LDH4_9GAMM</name>
<keyword evidence="10 23" id="KW-0479">Metal-binding</keyword>
<dbReference type="GO" id="GO:0004143">
    <property type="term" value="F:ATP-dependent diacylglycerol kinase activity"/>
    <property type="evidence" value="ECO:0007669"/>
    <property type="project" value="UniProtKB-EC"/>
</dbReference>
<evidence type="ECO:0000256" key="16">
    <source>
        <dbReference type="ARBA" id="ARBA00023098"/>
    </source>
</evidence>
<evidence type="ECO:0000313" key="26">
    <source>
        <dbReference type="Proteomes" id="UP000199256"/>
    </source>
</evidence>
<dbReference type="STRING" id="1396821.SAMN05444515_107104"/>
<evidence type="ECO:0000256" key="10">
    <source>
        <dbReference type="ARBA" id="ARBA00022723"/>
    </source>
</evidence>
<feature type="binding site" evidence="22">
    <location>
        <begin position="96"/>
        <end position="97"/>
    </location>
    <ligand>
        <name>ATP</name>
        <dbReference type="ChEBI" id="CHEBI:30616"/>
    </ligand>
</feature>
<evidence type="ECO:0000256" key="21">
    <source>
        <dbReference type="PIRSR" id="PIRSR600829-2"/>
    </source>
</evidence>
<evidence type="ECO:0000256" key="6">
    <source>
        <dbReference type="ARBA" id="ARBA00022516"/>
    </source>
</evidence>
<evidence type="ECO:0000256" key="3">
    <source>
        <dbReference type="ARBA" id="ARBA00012133"/>
    </source>
</evidence>
<evidence type="ECO:0000256" key="1">
    <source>
        <dbReference type="ARBA" id="ARBA00004429"/>
    </source>
</evidence>
<dbReference type="GO" id="GO:0046872">
    <property type="term" value="F:metal ion binding"/>
    <property type="evidence" value="ECO:0007669"/>
    <property type="project" value="UniProtKB-KW"/>
</dbReference>
<feature type="transmembrane region" description="Helical" evidence="24">
    <location>
        <begin position="98"/>
        <end position="119"/>
    </location>
</feature>
<comment type="subcellular location">
    <subcellularLocation>
        <location evidence="1 24">Cell inner membrane</location>
        <topology evidence="1 24">Multi-pass membrane protein</topology>
    </subcellularLocation>
</comment>
<dbReference type="Proteomes" id="UP000199256">
    <property type="component" value="Unassembled WGS sequence"/>
</dbReference>
<keyword evidence="12 24" id="KW-0418">Kinase</keyword>
<keyword evidence="17 24" id="KW-0472">Membrane</keyword>
<keyword evidence="13 22" id="KW-0067">ATP-binding</keyword>
<feature type="binding site" evidence="21">
    <location>
        <begin position="32"/>
        <end position="36"/>
    </location>
    <ligand>
        <name>substrate</name>
    </ligand>
</feature>
<feature type="transmembrane region" description="Helical" evidence="24">
    <location>
        <begin position="57"/>
        <end position="77"/>
    </location>
</feature>
<feature type="binding site" evidence="21">
    <location>
        <position position="57"/>
    </location>
    <ligand>
        <name>substrate</name>
    </ligand>
</feature>
<feature type="binding site" evidence="21">
    <location>
        <position position="100"/>
    </location>
    <ligand>
        <name>substrate</name>
    </ligand>
</feature>
<evidence type="ECO:0000256" key="23">
    <source>
        <dbReference type="PIRSR" id="PIRSR600829-4"/>
    </source>
</evidence>
<sequence length="120" mass="13023">MAYSGHRGLTRIIKAAGYSWKGLSSTFKHEAAFRQELMAMLILVPLALWLGDTGLERALLLGSLLLVLIVELLNSSVEAAIDRIGEELHPLSARAKDMGSAAVFLAIAHAVVVWMLVLWG</sequence>
<evidence type="ECO:0000256" key="20">
    <source>
        <dbReference type="PIRSR" id="PIRSR600829-1"/>
    </source>
</evidence>
<feature type="binding site" evidence="21">
    <location>
        <position position="71"/>
    </location>
    <ligand>
        <name>substrate</name>
    </ligand>
</feature>
<accession>A0A1H7LDH4</accession>
<evidence type="ECO:0000256" key="24">
    <source>
        <dbReference type="RuleBase" id="RU363065"/>
    </source>
</evidence>
<keyword evidence="26" id="KW-1185">Reference proteome</keyword>
<keyword evidence="5" id="KW-1003">Cell membrane</keyword>
<feature type="binding site" evidence="21">
    <location>
        <begin position="15"/>
        <end position="20"/>
    </location>
    <ligand>
        <name>substrate</name>
    </ligand>
</feature>
<keyword evidence="14 23" id="KW-0460">Magnesium</keyword>
<evidence type="ECO:0000256" key="22">
    <source>
        <dbReference type="PIRSR" id="PIRSR600829-3"/>
    </source>
</evidence>
<evidence type="ECO:0000313" key="25">
    <source>
        <dbReference type="EMBL" id="SEK97004.1"/>
    </source>
</evidence>
<protein>
    <recommendedName>
        <fullName evidence="4 24">Diacylglycerol kinase</fullName>
        <ecNumber evidence="3 24">2.7.1.107</ecNumber>
    </recommendedName>
</protein>
<evidence type="ECO:0000256" key="14">
    <source>
        <dbReference type="ARBA" id="ARBA00022842"/>
    </source>
</evidence>
<feature type="active site" description="Proton acceptor" evidence="20">
    <location>
        <position position="71"/>
    </location>
</feature>
<dbReference type="CDD" id="cd14264">
    <property type="entry name" value="DAGK_IM"/>
    <property type="match status" value="1"/>
</dbReference>
<feature type="binding site" evidence="21">
    <location>
        <begin position="114"/>
        <end position="119"/>
    </location>
    <ligand>
        <name>substrate</name>
    </ligand>
</feature>
<comment type="similarity">
    <text evidence="2 24">Belongs to the bacterial diacylglycerol kinase family.</text>
</comment>
<dbReference type="Pfam" id="PF01219">
    <property type="entry name" value="DAGK_prokar"/>
    <property type="match status" value="1"/>
</dbReference>
<dbReference type="OrthoDB" id="9796011at2"/>
<dbReference type="InterPro" id="IPR036945">
    <property type="entry name" value="DAGK_sf"/>
</dbReference>
<evidence type="ECO:0000256" key="11">
    <source>
        <dbReference type="ARBA" id="ARBA00022741"/>
    </source>
</evidence>
<gene>
    <name evidence="25" type="ORF">SAMN05444515_107104</name>
</gene>
<reference evidence="26" key="1">
    <citation type="submission" date="2016-10" db="EMBL/GenBank/DDBJ databases">
        <authorList>
            <person name="Varghese N."/>
            <person name="Submissions S."/>
        </authorList>
    </citation>
    <scope>NUCLEOTIDE SEQUENCE [LARGE SCALE GENOMIC DNA]</scope>
    <source>
        <strain evidence="26">DSM 241</strain>
    </source>
</reference>
<evidence type="ECO:0000256" key="19">
    <source>
        <dbReference type="ARBA" id="ARBA00023264"/>
    </source>
</evidence>
<evidence type="ECO:0000256" key="7">
    <source>
        <dbReference type="ARBA" id="ARBA00022519"/>
    </source>
</evidence>
<comment type="function">
    <text evidence="24">Catalyzes the ATP-dependent phosphorylation of sn-l,2-diacylglycerol (DAG) to phosphatidic acid. Involved in the recycling of diacylglycerol produced as a by-product during membrane-derived oligosaccharide (MDO) biosynthesis.</text>
</comment>
<dbReference type="InterPro" id="IPR033718">
    <property type="entry name" value="DAGK_prok"/>
</dbReference>
<feature type="binding site" evidence="22">
    <location>
        <position position="11"/>
    </location>
    <ligand>
        <name>ATP</name>
        <dbReference type="ChEBI" id="CHEBI:30616"/>
    </ligand>
</feature>
<evidence type="ECO:0000256" key="8">
    <source>
        <dbReference type="ARBA" id="ARBA00022679"/>
    </source>
</evidence>
<evidence type="ECO:0000256" key="18">
    <source>
        <dbReference type="ARBA" id="ARBA00023209"/>
    </source>
</evidence>
<dbReference type="PANTHER" id="PTHR34299:SF1">
    <property type="entry name" value="DIACYLGLYCEROL KINASE"/>
    <property type="match status" value="1"/>
</dbReference>
<dbReference type="GO" id="GO:0005886">
    <property type="term" value="C:plasma membrane"/>
    <property type="evidence" value="ECO:0007669"/>
    <property type="project" value="UniProtKB-SubCell"/>
</dbReference>
<dbReference type="RefSeq" id="WP_090253113.1">
    <property type="nucleotide sequence ID" value="NZ_FOAA01000007.1"/>
</dbReference>
<keyword evidence="19 24" id="KW-1208">Phospholipid metabolism</keyword>
<dbReference type="PANTHER" id="PTHR34299">
    <property type="entry name" value="DIACYLGLYCEROL KINASE"/>
    <property type="match status" value="1"/>
</dbReference>
<dbReference type="EC" id="2.7.1.107" evidence="3 24"/>
<keyword evidence="16 24" id="KW-0443">Lipid metabolism</keyword>
<proteinExistence type="inferred from homology"/>
<comment type="cofactor">
    <cofactor evidence="23">
        <name>Mg(2+)</name>
        <dbReference type="ChEBI" id="CHEBI:18420"/>
    </cofactor>
    <text evidence="23">Mn(2+), Zn(2+), Cd(2+) and Co(2+) support activity to lesser extents.</text>
</comment>
<evidence type="ECO:0000256" key="5">
    <source>
        <dbReference type="ARBA" id="ARBA00022475"/>
    </source>
</evidence>
<evidence type="ECO:0000256" key="2">
    <source>
        <dbReference type="ARBA" id="ARBA00005967"/>
    </source>
</evidence>
<evidence type="ECO:0000256" key="4">
    <source>
        <dbReference type="ARBA" id="ARBA00017575"/>
    </source>
</evidence>
<feature type="binding site" evidence="22">
    <location>
        <position position="18"/>
    </location>
    <ligand>
        <name>ATP</name>
        <dbReference type="ChEBI" id="CHEBI:30616"/>
    </ligand>
</feature>
<keyword evidence="8 24" id="KW-0808">Transferase</keyword>
<feature type="binding site" evidence="23">
    <location>
        <position position="30"/>
    </location>
    <ligand>
        <name>a divalent metal cation</name>
        <dbReference type="ChEBI" id="CHEBI:60240"/>
    </ligand>
</feature>
<dbReference type="EMBL" id="FOAA01000007">
    <property type="protein sequence ID" value="SEK97004.1"/>
    <property type="molecule type" value="Genomic_DNA"/>
</dbReference>
<evidence type="ECO:0000256" key="12">
    <source>
        <dbReference type="ARBA" id="ARBA00022777"/>
    </source>
</evidence>
<keyword evidence="11 22" id="KW-0547">Nucleotide-binding</keyword>
<feature type="binding site" evidence="22">
    <location>
        <position position="30"/>
    </location>
    <ligand>
        <name>ATP</name>
        <dbReference type="ChEBI" id="CHEBI:30616"/>
    </ligand>
</feature>
<feature type="binding site" evidence="22">
    <location>
        <begin position="87"/>
        <end position="89"/>
    </location>
    <ligand>
        <name>ATP</name>
        <dbReference type="ChEBI" id="CHEBI:30616"/>
    </ligand>
</feature>
<organism evidence="25 26">
    <name type="scientific">Ectothiorhodospira marina</name>
    <dbReference type="NCBI Taxonomy" id="1396821"/>
    <lineage>
        <taxon>Bacteria</taxon>
        <taxon>Pseudomonadati</taxon>
        <taxon>Pseudomonadota</taxon>
        <taxon>Gammaproteobacteria</taxon>
        <taxon>Chromatiales</taxon>
        <taxon>Ectothiorhodospiraceae</taxon>
        <taxon>Ectothiorhodospira</taxon>
    </lineage>
</organism>
<feature type="transmembrane region" description="Helical" evidence="24">
    <location>
        <begin position="31"/>
        <end position="51"/>
    </location>
</feature>
<evidence type="ECO:0000256" key="17">
    <source>
        <dbReference type="ARBA" id="ARBA00023136"/>
    </source>
</evidence>
<feature type="binding site" evidence="21">
    <location>
        <position position="11"/>
    </location>
    <ligand>
        <name>substrate</name>
    </ligand>
</feature>
<dbReference type="AlphaFoldDB" id="A0A1H7LDH4"/>
<feature type="binding site" evidence="23">
    <location>
        <position position="78"/>
    </location>
    <ligand>
        <name>a divalent metal cation</name>
        <dbReference type="ChEBI" id="CHEBI:60240"/>
    </ligand>
</feature>
<keyword evidence="7 24" id="KW-0997">Cell inner membrane</keyword>
<keyword evidence="15 24" id="KW-1133">Transmembrane helix</keyword>
<dbReference type="InterPro" id="IPR000829">
    <property type="entry name" value="DAGK"/>
</dbReference>
<evidence type="ECO:0000256" key="15">
    <source>
        <dbReference type="ARBA" id="ARBA00022989"/>
    </source>
</evidence>
<evidence type="ECO:0000256" key="9">
    <source>
        <dbReference type="ARBA" id="ARBA00022692"/>
    </source>
</evidence>
<keyword evidence="9 24" id="KW-0812">Transmembrane</keyword>
<comment type="catalytic activity">
    <reaction evidence="24">
        <text>a 1,2-diacyl-sn-glycerol + ATP = a 1,2-diacyl-sn-glycero-3-phosphate + ADP + H(+)</text>
        <dbReference type="Rhea" id="RHEA:10272"/>
        <dbReference type="ChEBI" id="CHEBI:15378"/>
        <dbReference type="ChEBI" id="CHEBI:17815"/>
        <dbReference type="ChEBI" id="CHEBI:30616"/>
        <dbReference type="ChEBI" id="CHEBI:58608"/>
        <dbReference type="ChEBI" id="CHEBI:456216"/>
        <dbReference type="EC" id="2.7.1.107"/>
    </reaction>
</comment>
<evidence type="ECO:0000256" key="13">
    <source>
        <dbReference type="ARBA" id="ARBA00022840"/>
    </source>
</evidence>
<dbReference type="Gene3D" id="1.10.287.3610">
    <property type="match status" value="1"/>
</dbReference>
<keyword evidence="18" id="KW-0594">Phospholipid biosynthesis</keyword>
<keyword evidence="6" id="KW-0444">Lipid biosynthesis</keyword>
<dbReference type="GO" id="GO:0006654">
    <property type="term" value="P:phosphatidic acid biosynthetic process"/>
    <property type="evidence" value="ECO:0007669"/>
    <property type="project" value="InterPro"/>
</dbReference>
<feature type="binding site" evidence="22">
    <location>
        <position position="78"/>
    </location>
    <ligand>
        <name>ATP</name>
        <dbReference type="ChEBI" id="CHEBI:30616"/>
    </ligand>
</feature>